<dbReference type="AlphaFoldDB" id="A0A0A9C612"/>
<proteinExistence type="predicted"/>
<dbReference type="EMBL" id="GBRH01230948">
    <property type="protein sequence ID" value="JAD66947.1"/>
    <property type="molecule type" value="Transcribed_RNA"/>
</dbReference>
<sequence length="23" mass="2735">MNCVTGLVQYQFEHDLLDFDEAF</sequence>
<reference evidence="1" key="1">
    <citation type="submission" date="2014-09" db="EMBL/GenBank/DDBJ databases">
        <authorList>
            <person name="Magalhaes I.L.F."/>
            <person name="Oliveira U."/>
            <person name="Santos F.R."/>
            <person name="Vidigal T.H.D.A."/>
            <person name="Brescovit A.D."/>
            <person name="Santos A.J."/>
        </authorList>
    </citation>
    <scope>NUCLEOTIDE SEQUENCE</scope>
    <source>
        <tissue evidence="1">Shoot tissue taken approximately 20 cm above the soil surface</tissue>
    </source>
</reference>
<name>A0A0A9C612_ARUDO</name>
<evidence type="ECO:0000313" key="1">
    <source>
        <dbReference type="EMBL" id="JAD66947.1"/>
    </source>
</evidence>
<organism evidence="1">
    <name type="scientific">Arundo donax</name>
    <name type="common">Giant reed</name>
    <name type="synonym">Donax arundinaceus</name>
    <dbReference type="NCBI Taxonomy" id="35708"/>
    <lineage>
        <taxon>Eukaryota</taxon>
        <taxon>Viridiplantae</taxon>
        <taxon>Streptophyta</taxon>
        <taxon>Embryophyta</taxon>
        <taxon>Tracheophyta</taxon>
        <taxon>Spermatophyta</taxon>
        <taxon>Magnoliopsida</taxon>
        <taxon>Liliopsida</taxon>
        <taxon>Poales</taxon>
        <taxon>Poaceae</taxon>
        <taxon>PACMAD clade</taxon>
        <taxon>Arundinoideae</taxon>
        <taxon>Arundineae</taxon>
        <taxon>Arundo</taxon>
    </lineage>
</organism>
<reference evidence="1" key="2">
    <citation type="journal article" date="2015" name="Data Brief">
        <title>Shoot transcriptome of the giant reed, Arundo donax.</title>
        <authorList>
            <person name="Barrero R.A."/>
            <person name="Guerrero F.D."/>
            <person name="Moolhuijzen P."/>
            <person name="Goolsby J.A."/>
            <person name="Tidwell J."/>
            <person name="Bellgard S.E."/>
            <person name="Bellgard M.I."/>
        </authorList>
    </citation>
    <scope>NUCLEOTIDE SEQUENCE</scope>
    <source>
        <tissue evidence="1">Shoot tissue taken approximately 20 cm above the soil surface</tissue>
    </source>
</reference>
<accession>A0A0A9C612</accession>
<protein>
    <submittedName>
        <fullName evidence="1">Uncharacterized protein</fullName>
    </submittedName>
</protein>